<evidence type="ECO:0000256" key="1">
    <source>
        <dbReference type="SAM" id="SignalP"/>
    </source>
</evidence>
<name>A0A0A1UBL3_ENTIV</name>
<gene>
    <name evidence="2" type="ORF">EIN_369380</name>
</gene>
<dbReference type="EMBL" id="KB206332">
    <property type="protein sequence ID" value="ELP92616.1"/>
    <property type="molecule type" value="Genomic_DNA"/>
</dbReference>
<keyword evidence="3" id="KW-1185">Reference proteome</keyword>
<dbReference type="OrthoDB" id="28005at2759"/>
<evidence type="ECO:0000313" key="2">
    <source>
        <dbReference type="EMBL" id="ELP92616.1"/>
    </source>
</evidence>
<feature type="chain" id="PRO_5001980407" evidence="1">
    <location>
        <begin position="17"/>
        <end position="209"/>
    </location>
</feature>
<keyword evidence="1" id="KW-0732">Signal</keyword>
<dbReference type="Proteomes" id="UP000014680">
    <property type="component" value="Unassembled WGS sequence"/>
</dbReference>
<dbReference type="RefSeq" id="XP_004259387.1">
    <property type="nucleotide sequence ID" value="XM_004259339.1"/>
</dbReference>
<dbReference type="GeneID" id="14891595"/>
<protein>
    <submittedName>
        <fullName evidence="2">Uncharacterized protein</fullName>
    </submittedName>
</protein>
<sequence>MNTLMLFTLLLSVALSEDLMLYDDGEFYEGFYVVNPDNLDITCEYTKRSNWVAATMNTEDMVVFTKNGTVSTTVPDKDKDFKSIRFMVRYENDDVKELPLNVKLFNENFDTLYNGNLLNSTAGYTVKIKKNNNQKMTIKLDNFNLDGKLSTIVFTRTGSNKTPVKFFFDQVRLDTRDSQNELYDQSTENAAPSLMFGTLVLATFFFILV</sequence>
<dbReference type="KEGG" id="eiv:EIN_369380"/>
<dbReference type="VEuPathDB" id="AmoebaDB:EIN_369380"/>
<evidence type="ECO:0000313" key="3">
    <source>
        <dbReference type="Proteomes" id="UP000014680"/>
    </source>
</evidence>
<reference evidence="2 3" key="1">
    <citation type="submission" date="2012-10" db="EMBL/GenBank/DDBJ databases">
        <authorList>
            <person name="Zafar N."/>
            <person name="Inman J."/>
            <person name="Hall N."/>
            <person name="Lorenzi H."/>
            <person name="Caler E."/>
        </authorList>
    </citation>
    <scope>NUCLEOTIDE SEQUENCE [LARGE SCALE GENOMIC DNA]</scope>
    <source>
        <strain evidence="2 3">IP1</strain>
    </source>
</reference>
<accession>A0A0A1UBL3</accession>
<organism evidence="2 3">
    <name type="scientific">Entamoeba invadens IP1</name>
    <dbReference type="NCBI Taxonomy" id="370355"/>
    <lineage>
        <taxon>Eukaryota</taxon>
        <taxon>Amoebozoa</taxon>
        <taxon>Evosea</taxon>
        <taxon>Archamoebae</taxon>
        <taxon>Mastigamoebida</taxon>
        <taxon>Entamoebidae</taxon>
        <taxon>Entamoeba</taxon>
    </lineage>
</organism>
<feature type="signal peptide" evidence="1">
    <location>
        <begin position="1"/>
        <end position="16"/>
    </location>
</feature>
<proteinExistence type="predicted"/>
<dbReference type="AlphaFoldDB" id="A0A0A1UBL3"/>